<evidence type="ECO:0000259" key="1">
    <source>
        <dbReference type="Pfam" id="PF12146"/>
    </source>
</evidence>
<feature type="domain" description="Serine aminopeptidase S33" evidence="1">
    <location>
        <begin position="64"/>
        <end position="172"/>
    </location>
</feature>
<reference evidence="2" key="1">
    <citation type="submission" date="2021-03" db="EMBL/GenBank/DDBJ databases">
        <title>novel species isolated from a fishpond in China.</title>
        <authorList>
            <person name="Lu H."/>
            <person name="Cai Z."/>
        </authorList>
    </citation>
    <scope>NUCLEOTIDE SEQUENCE</scope>
    <source>
        <strain evidence="2">JCM 30855</strain>
    </source>
</reference>
<keyword evidence="2" id="KW-0378">Hydrolase</keyword>
<dbReference type="Pfam" id="PF12146">
    <property type="entry name" value="Hydrolase_4"/>
    <property type="match status" value="1"/>
</dbReference>
<name>A0A939IM63_9ALTE</name>
<dbReference type="SUPFAM" id="SSF53474">
    <property type="entry name" value="alpha/beta-Hydrolases"/>
    <property type="match status" value="1"/>
</dbReference>
<dbReference type="Proteomes" id="UP000664654">
    <property type="component" value="Unassembled WGS sequence"/>
</dbReference>
<dbReference type="AlphaFoldDB" id="A0A939IM63"/>
<evidence type="ECO:0000313" key="2">
    <source>
        <dbReference type="EMBL" id="MBN7824968.1"/>
    </source>
</evidence>
<accession>A0A939IM63</accession>
<gene>
    <name evidence="2" type="ORF">J0A66_06995</name>
</gene>
<dbReference type="InterPro" id="IPR022742">
    <property type="entry name" value="Hydrolase_4"/>
</dbReference>
<dbReference type="Gene3D" id="3.40.50.1820">
    <property type="entry name" value="alpha/beta hydrolase"/>
    <property type="match status" value="1"/>
</dbReference>
<dbReference type="PANTHER" id="PTHR12277">
    <property type="entry name" value="ALPHA/BETA HYDROLASE DOMAIN-CONTAINING PROTEIN"/>
    <property type="match status" value="1"/>
</dbReference>
<comment type="caution">
    <text evidence="2">The sequence shown here is derived from an EMBL/GenBank/DDBJ whole genome shotgun (WGS) entry which is preliminary data.</text>
</comment>
<dbReference type="EMBL" id="JAFKCV010000003">
    <property type="protein sequence ID" value="MBN7824968.1"/>
    <property type="molecule type" value="Genomic_DNA"/>
</dbReference>
<dbReference type="RefSeq" id="WP_206573076.1">
    <property type="nucleotide sequence ID" value="NZ_JAFKCV010000003.1"/>
</dbReference>
<dbReference type="GO" id="GO:0016787">
    <property type="term" value="F:hydrolase activity"/>
    <property type="evidence" value="ECO:0007669"/>
    <property type="project" value="UniProtKB-KW"/>
</dbReference>
<protein>
    <submittedName>
        <fullName evidence="2">Alpha/beta fold hydrolase</fullName>
    </submittedName>
</protein>
<evidence type="ECO:0000313" key="3">
    <source>
        <dbReference type="Proteomes" id="UP000664654"/>
    </source>
</evidence>
<keyword evidence="3" id="KW-1185">Reference proteome</keyword>
<dbReference type="PANTHER" id="PTHR12277:SF79">
    <property type="entry name" value="XAA-PRO DIPEPTIDYL-PEPTIDASE-RELATED"/>
    <property type="match status" value="1"/>
</dbReference>
<dbReference type="InterPro" id="IPR029058">
    <property type="entry name" value="AB_hydrolase_fold"/>
</dbReference>
<proteinExistence type="predicted"/>
<organism evidence="2 3">
    <name type="scientific">Bowmanella dokdonensis</name>
    <dbReference type="NCBI Taxonomy" id="751969"/>
    <lineage>
        <taxon>Bacteria</taxon>
        <taxon>Pseudomonadati</taxon>
        <taxon>Pseudomonadota</taxon>
        <taxon>Gammaproteobacteria</taxon>
        <taxon>Alteromonadales</taxon>
        <taxon>Alteromonadaceae</taxon>
        <taxon>Bowmanella</taxon>
    </lineage>
</organism>
<sequence>MVRILLILLLGYLLLVMALYLWQRSLLYFPATYRPSDEQLQSLGLTPWPQDEWRGYLGEPKHSDAKGTVLVFHGNAGSAWQRDYFAKALTARGYRVLLAEYPGYGGRAGKPSERTLVQDALQTLSLARQTFSGPVYLWGESLGAAVTAAMTAQLGRGDVDGLVLQSPWRSLAELASHHYWYLPVDWLLRDRFDSQTHLQDFASPVAVLVAGQDEIVPVSFSLSLYQQLSAPKRLWRFSQSGHNNLPLQADADWFDEVMEFLATGGKSG</sequence>